<dbReference type="PANTHER" id="PTHR21071:SF4">
    <property type="entry name" value="UDP-N-ACETYLENOLPYRUVOYLGLUCOSAMINE REDUCTASE"/>
    <property type="match status" value="1"/>
</dbReference>
<dbReference type="AlphaFoldDB" id="A0A0G0T6Z5"/>
<dbReference type="InterPro" id="IPR036635">
    <property type="entry name" value="MurB_C_sf"/>
</dbReference>
<evidence type="ECO:0000256" key="13">
    <source>
        <dbReference type="ARBA" id="ARBA00023002"/>
    </source>
</evidence>
<dbReference type="EMBL" id="LBYC01000014">
    <property type="protein sequence ID" value="KKR42875.1"/>
    <property type="molecule type" value="Genomic_DNA"/>
</dbReference>
<keyword evidence="11" id="KW-0133">Cell shape</keyword>
<reference evidence="18 19" key="1">
    <citation type="journal article" date="2015" name="Nature">
        <title>rRNA introns, odd ribosomes, and small enigmatic genomes across a large radiation of phyla.</title>
        <authorList>
            <person name="Brown C.T."/>
            <person name="Hug L.A."/>
            <person name="Thomas B.C."/>
            <person name="Sharon I."/>
            <person name="Castelle C.J."/>
            <person name="Singh A."/>
            <person name="Wilkins M.J."/>
            <person name="Williams K.H."/>
            <person name="Banfield J.F."/>
        </authorList>
    </citation>
    <scope>NUCLEOTIDE SEQUENCE [LARGE SCALE GENOMIC DNA]</scope>
</reference>
<feature type="non-terminal residue" evidence="18">
    <location>
        <position position="1"/>
    </location>
</feature>
<dbReference type="EC" id="1.3.1.98" evidence="5"/>
<dbReference type="GO" id="GO:0005829">
    <property type="term" value="C:cytosol"/>
    <property type="evidence" value="ECO:0007669"/>
    <property type="project" value="TreeGrafter"/>
</dbReference>
<comment type="subcellular location">
    <subcellularLocation>
        <location evidence="3">Cytoplasm</location>
    </subcellularLocation>
</comment>
<dbReference type="InterPro" id="IPR036318">
    <property type="entry name" value="FAD-bd_PCMH-like_sf"/>
</dbReference>
<evidence type="ECO:0000256" key="14">
    <source>
        <dbReference type="ARBA" id="ARBA00023306"/>
    </source>
</evidence>
<evidence type="ECO:0000256" key="8">
    <source>
        <dbReference type="ARBA" id="ARBA00022630"/>
    </source>
</evidence>
<dbReference type="Gene3D" id="3.90.78.10">
    <property type="entry name" value="UDP-N-acetylenolpyruvoylglucosamine reductase, C-terminal domain"/>
    <property type="match status" value="1"/>
</dbReference>
<dbReference type="Pfam" id="PF02873">
    <property type="entry name" value="MurB_C"/>
    <property type="match status" value="1"/>
</dbReference>
<dbReference type="PATRIC" id="fig|1618776.3.peg.618"/>
<keyword evidence="13" id="KW-0560">Oxidoreductase</keyword>
<dbReference type="SUPFAM" id="SSF56176">
    <property type="entry name" value="FAD-binding/transporter-associated domain-like"/>
    <property type="match status" value="1"/>
</dbReference>
<keyword evidence="14" id="KW-0131">Cell cycle</keyword>
<comment type="catalytic activity">
    <reaction evidence="16">
        <text>UDP-N-acetyl-alpha-D-muramate + NADP(+) = UDP-N-acetyl-3-O-(1-carboxyvinyl)-alpha-D-glucosamine + NADPH + H(+)</text>
        <dbReference type="Rhea" id="RHEA:12248"/>
        <dbReference type="ChEBI" id="CHEBI:15378"/>
        <dbReference type="ChEBI" id="CHEBI:57783"/>
        <dbReference type="ChEBI" id="CHEBI:58349"/>
        <dbReference type="ChEBI" id="CHEBI:68483"/>
        <dbReference type="ChEBI" id="CHEBI:70757"/>
        <dbReference type="EC" id="1.3.1.98"/>
    </reaction>
</comment>
<evidence type="ECO:0000313" key="19">
    <source>
        <dbReference type="Proteomes" id="UP000034301"/>
    </source>
</evidence>
<evidence type="ECO:0000259" key="17">
    <source>
        <dbReference type="Pfam" id="PF02873"/>
    </source>
</evidence>
<dbReference type="HAMAP" id="MF_00037">
    <property type="entry name" value="MurB"/>
    <property type="match status" value="1"/>
</dbReference>
<keyword evidence="8" id="KW-0285">Flavoprotein</keyword>
<evidence type="ECO:0000256" key="3">
    <source>
        <dbReference type="ARBA" id="ARBA00004496"/>
    </source>
</evidence>
<keyword evidence="10" id="KW-0521">NADP</keyword>
<accession>A0A0G0T6Z5</accession>
<comment type="pathway">
    <text evidence="4">Cell wall biogenesis; peptidoglycan biosynthesis.</text>
</comment>
<evidence type="ECO:0000256" key="6">
    <source>
        <dbReference type="ARBA" id="ARBA00022490"/>
    </source>
</evidence>
<keyword evidence="9" id="KW-0274">FAD</keyword>
<organism evidence="18 19">
    <name type="scientific">Candidatus Nomurabacteria bacterium GW2011_GWF2_40_12</name>
    <dbReference type="NCBI Taxonomy" id="1618776"/>
    <lineage>
        <taxon>Bacteria</taxon>
        <taxon>Candidatus Nomuraibacteriota</taxon>
    </lineage>
</organism>
<keyword evidence="6" id="KW-0963">Cytoplasm</keyword>
<sequence length="211" mass="24025">IGAYGAELKDTLYNVEAFEIETGLKRVFSQEECRLGYRDSVFKNELKNKYFISATTLKLSKKEKKNISYKILKEYLETNAIEIHNPKNISDAVASIRRSKLPDPKVIGNAGSFFKNVFINRDQLEKLQGIYKEMPFFEEDEVIKIPAGWLIEQCGWKGKRLGNVGVHEKQALVLVNYGEATGSEIIELASKIIESVKEKFDLTIMPEVNIV</sequence>
<dbReference type="GO" id="GO:0009252">
    <property type="term" value="P:peptidoglycan biosynthetic process"/>
    <property type="evidence" value="ECO:0007669"/>
    <property type="project" value="UniProtKB-UniPathway"/>
</dbReference>
<name>A0A0G0T6Z5_9BACT</name>
<dbReference type="InterPro" id="IPR016169">
    <property type="entry name" value="FAD-bd_PCMH_sub2"/>
</dbReference>
<dbReference type="GO" id="GO:0071555">
    <property type="term" value="P:cell wall organization"/>
    <property type="evidence" value="ECO:0007669"/>
    <property type="project" value="UniProtKB-KW"/>
</dbReference>
<dbReference type="UniPathway" id="UPA00219"/>
<evidence type="ECO:0000256" key="12">
    <source>
        <dbReference type="ARBA" id="ARBA00022984"/>
    </source>
</evidence>
<comment type="function">
    <text evidence="2">Cell wall formation.</text>
</comment>
<dbReference type="GO" id="GO:0051301">
    <property type="term" value="P:cell division"/>
    <property type="evidence" value="ECO:0007669"/>
    <property type="project" value="UniProtKB-KW"/>
</dbReference>
<dbReference type="InterPro" id="IPR003170">
    <property type="entry name" value="MurB"/>
</dbReference>
<keyword evidence="15" id="KW-0961">Cell wall biogenesis/degradation</keyword>
<dbReference type="PANTHER" id="PTHR21071">
    <property type="entry name" value="UDP-N-ACETYLENOLPYRUVOYLGLUCOSAMINE REDUCTASE"/>
    <property type="match status" value="1"/>
</dbReference>
<proteinExistence type="inferred from homology"/>
<evidence type="ECO:0000256" key="9">
    <source>
        <dbReference type="ARBA" id="ARBA00022827"/>
    </source>
</evidence>
<evidence type="ECO:0000256" key="4">
    <source>
        <dbReference type="ARBA" id="ARBA00004752"/>
    </source>
</evidence>
<gene>
    <name evidence="18" type="ORF">UT78_C0014G0018</name>
</gene>
<dbReference type="InterPro" id="IPR011601">
    <property type="entry name" value="MurB_C"/>
</dbReference>
<evidence type="ECO:0000313" key="18">
    <source>
        <dbReference type="EMBL" id="KKR42875.1"/>
    </source>
</evidence>
<dbReference type="SUPFAM" id="SSF56194">
    <property type="entry name" value="Uridine diphospho-N-Acetylenolpyruvylglucosamine reductase, MurB, C-terminal domain"/>
    <property type="match status" value="1"/>
</dbReference>
<protein>
    <recommendedName>
        <fullName evidence="5">UDP-N-acetylmuramate dehydrogenase</fullName>
        <ecNumber evidence="5">1.3.1.98</ecNumber>
    </recommendedName>
</protein>
<evidence type="ECO:0000256" key="5">
    <source>
        <dbReference type="ARBA" id="ARBA00012518"/>
    </source>
</evidence>
<evidence type="ECO:0000256" key="2">
    <source>
        <dbReference type="ARBA" id="ARBA00003921"/>
    </source>
</evidence>
<evidence type="ECO:0000256" key="16">
    <source>
        <dbReference type="ARBA" id="ARBA00048914"/>
    </source>
</evidence>
<evidence type="ECO:0000256" key="10">
    <source>
        <dbReference type="ARBA" id="ARBA00022857"/>
    </source>
</evidence>
<dbReference type="GO" id="GO:0008360">
    <property type="term" value="P:regulation of cell shape"/>
    <property type="evidence" value="ECO:0007669"/>
    <property type="project" value="UniProtKB-KW"/>
</dbReference>
<evidence type="ECO:0000256" key="7">
    <source>
        <dbReference type="ARBA" id="ARBA00022618"/>
    </source>
</evidence>
<keyword evidence="7" id="KW-0132">Cell division</keyword>
<comment type="caution">
    <text evidence="18">The sequence shown here is derived from an EMBL/GenBank/DDBJ whole genome shotgun (WGS) entry which is preliminary data.</text>
</comment>
<dbReference type="Proteomes" id="UP000034301">
    <property type="component" value="Unassembled WGS sequence"/>
</dbReference>
<comment type="cofactor">
    <cofactor evidence="1">
        <name>FAD</name>
        <dbReference type="ChEBI" id="CHEBI:57692"/>
    </cofactor>
</comment>
<evidence type="ECO:0000256" key="1">
    <source>
        <dbReference type="ARBA" id="ARBA00001974"/>
    </source>
</evidence>
<dbReference type="Gene3D" id="3.30.465.10">
    <property type="match status" value="1"/>
</dbReference>
<evidence type="ECO:0000256" key="15">
    <source>
        <dbReference type="ARBA" id="ARBA00023316"/>
    </source>
</evidence>
<evidence type="ECO:0000256" key="11">
    <source>
        <dbReference type="ARBA" id="ARBA00022960"/>
    </source>
</evidence>
<keyword evidence="12" id="KW-0573">Peptidoglycan synthesis</keyword>
<dbReference type="GO" id="GO:0050660">
    <property type="term" value="F:flavin adenine dinucleotide binding"/>
    <property type="evidence" value="ECO:0007669"/>
    <property type="project" value="InterPro"/>
</dbReference>
<feature type="domain" description="UDP-N-acetylenolpyruvoylglucosamine reductase C-terminal" evidence="17">
    <location>
        <begin position="89"/>
        <end position="211"/>
    </location>
</feature>
<dbReference type="GO" id="GO:0008762">
    <property type="term" value="F:UDP-N-acetylmuramate dehydrogenase activity"/>
    <property type="evidence" value="ECO:0007669"/>
    <property type="project" value="UniProtKB-EC"/>
</dbReference>